<accession>A0A238LIM4</accession>
<protein>
    <submittedName>
        <fullName evidence="3">Flagellar motor switch protein FliM</fullName>
    </submittedName>
</protein>
<proteinExistence type="predicted"/>
<evidence type="ECO:0000256" key="1">
    <source>
        <dbReference type="SAM" id="MobiDB-lite"/>
    </source>
</evidence>
<evidence type="ECO:0000259" key="2">
    <source>
        <dbReference type="Pfam" id="PF01052"/>
    </source>
</evidence>
<sequence length="327" mass="34691">MGQMNSQDMLRRLLRAKTEAEPQGQMTGGRVVRLAIARAADEALGLSLTVLGVNQEVEDLDSMVKRLSGDWMLIGLVREDELVGVAGLDLQARAAAVEMQTLGQLRSAPAAERAITPSDVALCSPLVTGFLTELEEASRDTELAGWTDGATVGARISDARAVGLALSENRYRYIGVTLDLGTGERQGTILLALPASPATEKEPEAQTGRADLFKANFQATVMEAPAILHAVLHHMTLPLSKVAKFQVGDTVPLPGVTVGSVRMEAPGGQVLGRARLGQVTGMRAVRLEVAAPATLAEVQLPDRRSAAPAAAERPEPQVIPDQRMDVE</sequence>
<feature type="region of interest" description="Disordered" evidence="1">
    <location>
        <begin position="301"/>
        <end position="327"/>
    </location>
</feature>
<dbReference type="SUPFAM" id="SSF101801">
    <property type="entry name" value="Surface presentation of antigens (SPOA)"/>
    <property type="match status" value="1"/>
</dbReference>
<dbReference type="AlphaFoldDB" id="A0A238LIM4"/>
<keyword evidence="3" id="KW-0969">Cilium</keyword>
<dbReference type="Proteomes" id="UP000201613">
    <property type="component" value="Unassembled WGS sequence"/>
</dbReference>
<keyword evidence="4" id="KW-1185">Reference proteome</keyword>
<dbReference type="Pfam" id="PF01052">
    <property type="entry name" value="FliMN_C"/>
    <property type="match status" value="1"/>
</dbReference>
<dbReference type="InterPro" id="IPR036429">
    <property type="entry name" value="SpoA-like_sf"/>
</dbReference>
<evidence type="ECO:0000313" key="3">
    <source>
        <dbReference type="EMBL" id="SMY09577.1"/>
    </source>
</evidence>
<evidence type="ECO:0000313" key="4">
    <source>
        <dbReference type="Proteomes" id="UP000201613"/>
    </source>
</evidence>
<dbReference type="InterPro" id="IPR001543">
    <property type="entry name" value="FliN-like_C"/>
</dbReference>
<dbReference type="OrthoDB" id="7824563at2"/>
<dbReference type="Gene3D" id="2.30.330.10">
    <property type="entry name" value="SpoA-like"/>
    <property type="match status" value="1"/>
</dbReference>
<keyword evidence="3" id="KW-0966">Cell projection</keyword>
<dbReference type="RefSeq" id="WP_093993756.1">
    <property type="nucleotide sequence ID" value="NZ_FXZK01000010.1"/>
</dbReference>
<gene>
    <name evidence="3" type="ORF">LOM8899_03744</name>
</gene>
<name>A0A238LIM4_9RHOB</name>
<feature type="domain" description="Flagellar motor switch protein FliN-like C-terminal" evidence="2">
    <location>
        <begin position="221"/>
        <end position="288"/>
    </location>
</feature>
<keyword evidence="3" id="KW-0282">Flagellum</keyword>
<reference evidence="3 4" key="1">
    <citation type="submission" date="2017-05" db="EMBL/GenBank/DDBJ databases">
        <authorList>
            <person name="Song R."/>
            <person name="Chenine A.L."/>
            <person name="Ruprecht R.M."/>
        </authorList>
    </citation>
    <scope>NUCLEOTIDE SEQUENCE [LARGE SCALE GENOMIC DNA]</scope>
    <source>
        <strain evidence="3 4">CECT 8899</strain>
    </source>
</reference>
<organism evidence="3 4">
    <name type="scientific">Flavimaricola marinus</name>
    <dbReference type="NCBI Taxonomy" id="1819565"/>
    <lineage>
        <taxon>Bacteria</taxon>
        <taxon>Pseudomonadati</taxon>
        <taxon>Pseudomonadota</taxon>
        <taxon>Alphaproteobacteria</taxon>
        <taxon>Rhodobacterales</taxon>
        <taxon>Paracoccaceae</taxon>
        <taxon>Flavimaricola</taxon>
    </lineage>
</organism>
<dbReference type="EMBL" id="FXZK01000010">
    <property type="protein sequence ID" value="SMY09577.1"/>
    <property type="molecule type" value="Genomic_DNA"/>
</dbReference>